<name>A0A922NYA0_9HYPH</name>
<keyword evidence="2" id="KW-1185">Reference proteome</keyword>
<comment type="caution">
    <text evidence="1">The sequence shown here is derived from an EMBL/GenBank/DDBJ whole genome shotgun (WGS) entry which is preliminary data.</text>
</comment>
<sequence>MDIYRVNDNYVLFAEEVHITVPFTHYVLHKGQGKYEYAMLYFNNHYTGVIIHQLGLPNFLHCFAYAQPKDEHEPAVLPSSH</sequence>
<protein>
    <submittedName>
        <fullName evidence="1">Uncharacterized protein</fullName>
    </submittedName>
</protein>
<evidence type="ECO:0000313" key="2">
    <source>
        <dbReference type="Proteomes" id="UP000052167"/>
    </source>
</evidence>
<proteinExistence type="predicted"/>
<gene>
    <name evidence="1" type="ORF">GV68_08840</name>
</gene>
<dbReference type="EMBL" id="JOKJ01000019">
    <property type="protein sequence ID" value="KEQ05625.1"/>
    <property type="molecule type" value="Genomic_DNA"/>
</dbReference>
<dbReference type="AlphaFoldDB" id="A0A922NYA0"/>
<reference evidence="1 2" key="1">
    <citation type="submission" date="2014-06" db="EMBL/GenBank/DDBJ databases">
        <title>Rhizobium pelagicum/R2-400B4.</title>
        <authorList>
            <person name="Kimes N.E."/>
            <person name="Lopez-Perez M."/>
        </authorList>
    </citation>
    <scope>NUCLEOTIDE SEQUENCE [LARGE SCALE GENOMIC DNA]</scope>
    <source>
        <strain evidence="1 2">R2-400B4</strain>
    </source>
</reference>
<evidence type="ECO:0000313" key="1">
    <source>
        <dbReference type="EMBL" id="KEQ05625.1"/>
    </source>
</evidence>
<dbReference type="Proteomes" id="UP000052167">
    <property type="component" value="Unassembled WGS sequence"/>
</dbReference>
<accession>A0A922NYA0</accession>
<organism evidence="1 2">
    <name type="scientific">Pseudorhizobium pelagicum</name>
    <dbReference type="NCBI Taxonomy" id="1509405"/>
    <lineage>
        <taxon>Bacteria</taxon>
        <taxon>Pseudomonadati</taxon>
        <taxon>Pseudomonadota</taxon>
        <taxon>Alphaproteobacteria</taxon>
        <taxon>Hyphomicrobiales</taxon>
        <taxon>Rhizobiaceae</taxon>
        <taxon>Rhizobium/Agrobacterium group</taxon>
        <taxon>Pseudorhizobium</taxon>
    </lineage>
</organism>